<dbReference type="PANTHER" id="PTHR11559">
    <property type="entry name" value="CARBOXYLESTERASE"/>
    <property type="match status" value="1"/>
</dbReference>
<protein>
    <recommendedName>
        <fullName evidence="3">Carboxylic ester hydrolase</fullName>
        <ecNumber evidence="3">3.1.1.-</ecNumber>
    </recommendedName>
</protein>
<evidence type="ECO:0000313" key="5">
    <source>
        <dbReference type="EMBL" id="QKJ18726.1"/>
    </source>
</evidence>
<dbReference type="InterPro" id="IPR050309">
    <property type="entry name" value="Type-B_Carboxylest/Lipase"/>
</dbReference>
<evidence type="ECO:0000256" key="1">
    <source>
        <dbReference type="ARBA" id="ARBA00005964"/>
    </source>
</evidence>
<evidence type="ECO:0000313" key="6">
    <source>
        <dbReference type="Proteomes" id="UP000502498"/>
    </source>
</evidence>
<reference evidence="5 6" key="1">
    <citation type="submission" date="2020-05" db="EMBL/GenBank/DDBJ databases">
        <title>Strain PA2F3 complete genome.</title>
        <authorList>
            <person name="Kim Y.-S."/>
            <person name="Kim S.-J."/>
            <person name="Jung H.-k."/>
            <person name="Kim S.-E."/>
            <person name="Kim K.-H."/>
        </authorList>
    </citation>
    <scope>NUCLEOTIDE SEQUENCE [LARGE SCALE GENOMIC DNA]</scope>
    <source>
        <strain evidence="5 6">PA2F3</strain>
    </source>
</reference>
<dbReference type="EMBL" id="CP054038">
    <property type="protein sequence ID" value="QKJ18726.1"/>
    <property type="molecule type" value="Genomic_DNA"/>
</dbReference>
<name>A0A7D4U6X1_9MICO</name>
<gene>
    <name evidence="5" type="ORF">HQM25_04550</name>
</gene>
<dbReference type="GO" id="GO:0016787">
    <property type="term" value="F:hydrolase activity"/>
    <property type="evidence" value="ECO:0007669"/>
    <property type="project" value="UniProtKB-KW"/>
</dbReference>
<comment type="similarity">
    <text evidence="1 3">Belongs to the type-B carboxylesterase/lipase family.</text>
</comment>
<sequence length="474" mass="49703">MTSTTPSVDVEVSVGALRGITTDGIHRFLGIPYAQPPIGDLRFAAPQPREAWEGVREATAFGPAAPQTAYPGEIGELLPSVDGWGEDMLTVNVWAPADATAAPVVLWLHGGALERGSASLSGYDGSTFARDGIVFASINYRLGSEGFSVLDGAPLNLGLRDAALALEWVHREIAAFGGDPSRITLMGESAGGALVAALLSRPESARLVAGGIIESGPLEAVAPAKAAAVTRGLAASLGVPATAAAFREVAPERLLQARTDQAKGRSALSGAPSFQLALDPDFLPRSPHEALAEGDVPLLIGTNTDEYRLWFPPAALDAISPVKALLARAALRLPRRAVAAARADAPDASPGEVLGQLLTDRLLRAPLTAVASSRPATTYVFEFAWQSPVRDLRAAHAVELGFVFDNVGERASVSLSGPEAPQELATEMHRAWVSFITDADPGWEPFGAQRLTRIFDTGTRTEPQRRTGVVDALA</sequence>
<dbReference type="AlphaFoldDB" id="A0A7D4U6X1"/>
<accession>A0A7D4U6X1</accession>
<dbReference type="InterPro" id="IPR029058">
    <property type="entry name" value="AB_hydrolase_fold"/>
</dbReference>
<dbReference type="InterPro" id="IPR019826">
    <property type="entry name" value="Carboxylesterase_B_AS"/>
</dbReference>
<dbReference type="Pfam" id="PF00135">
    <property type="entry name" value="COesterase"/>
    <property type="match status" value="1"/>
</dbReference>
<feature type="domain" description="Carboxylesterase type B" evidence="4">
    <location>
        <begin position="9"/>
        <end position="442"/>
    </location>
</feature>
<organism evidence="5 6">
    <name type="scientific">Microbacterium hominis</name>
    <dbReference type="NCBI Taxonomy" id="162426"/>
    <lineage>
        <taxon>Bacteria</taxon>
        <taxon>Bacillati</taxon>
        <taxon>Actinomycetota</taxon>
        <taxon>Actinomycetes</taxon>
        <taxon>Micrococcales</taxon>
        <taxon>Microbacteriaceae</taxon>
        <taxon>Microbacterium</taxon>
    </lineage>
</organism>
<dbReference type="Proteomes" id="UP000502498">
    <property type="component" value="Chromosome"/>
</dbReference>
<dbReference type="RefSeq" id="WP_172989167.1">
    <property type="nucleotide sequence ID" value="NZ_CP054038.1"/>
</dbReference>
<dbReference type="SUPFAM" id="SSF53474">
    <property type="entry name" value="alpha/beta-Hydrolases"/>
    <property type="match status" value="1"/>
</dbReference>
<evidence type="ECO:0000256" key="2">
    <source>
        <dbReference type="ARBA" id="ARBA00022801"/>
    </source>
</evidence>
<dbReference type="InterPro" id="IPR002018">
    <property type="entry name" value="CarbesteraseB"/>
</dbReference>
<proteinExistence type="inferred from homology"/>
<dbReference type="PROSITE" id="PS00122">
    <property type="entry name" value="CARBOXYLESTERASE_B_1"/>
    <property type="match status" value="1"/>
</dbReference>
<dbReference type="Gene3D" id="3.40.50.1820">
    <property type="entry name" value="alpha/beta hydrolase"/>
    <property type="match status" value="1"/>
</dbReference>
<evidence type="ECO:0000256" key="3">
    <source>
        <dbReference type="RuleBase" id="RU361235"/>
    </source>
</evidence>
<dbReference type="EC" id="3.1.1.-" evidence="3"/>
<evidence type="ECO:0000259" key="4">
    <source>
        <dbReference type="Pfam" id="PF00135"/>
    </source>
</evidence>
<keyword evidence="2 3" id="KW-0378">Hydrolase</keyword>